<proteinExistence type="predicted"/>
<reference evidence="2 3" key="1">
    <citation type="journal article" date="2015" name="Genome Biol. Evol.">
        <title>Comparative Genomics of a Bacterivorous Green Alga Reveals Evolutionary Causalities and Consequences of Phago-Mixotrophic Mode of Nutrition.</title>
        <authorList>
            <person name="Burns J.A."/>
            <person name="Paasch A."/>
            <person name="Narechania A."/>
            <person name="Kim E."/>
        </authorList>
    </citation>
    <scope>NUCLEOTIDE SEQUENCE [LARGE SCALE GENOMIC DNA]</scope>
    <source>
        <strain evidence="2 3">PLY_AMNH</strain>
    </source>
</reference>
<gene>
    <name evidence="2" type="ORF">CYMTET_40481</name>
</gene>
<keyword evidence="3" id="KW-1185">Reference proteome</keyword>
<name>A0AAE0F2Y0_9CHLO</name>
<dbReference type="EMBL" id="LGRX02026898">
    <property type="protein sequence ID" value="KAK3250131.1"/>
    <property type="molecule type" value="Genomic_DNA"/>
</dbReference>
<dbReference type="Proteomes" id="UP001190700">
    <property type="component" value="Unassembled WGS sequence"/>
</dbReference>
<evidence type="ECO:0000256" key="1">
    <source>
        <dbReference type="SAM" id="MobiDB-lite"/>
    </source>
</evidence>
<evidence type="ECO:0000313" key="2">
    <source>
        <dbReference type="EMBL" id="KAK3250131.1"/>
    </source>
</evidence>
<organism evidence="2 3">
    <name type="scientific">Cymbomonas tetramitiformis</name>
    <dbReference type="NCBI Taxonomy" id="36881"/>
    <lineage>
        <taxon>Eukaryota</taxon>
        <taxon>Viridiplantae</taxon>
        <taxon>Chlorophyta</taxon>
        <taxon>Pyramimonadophyceae</taxon>
        <taxon>Pyramimonadales</taxon>
        <taxon>Pyramimonadaceae</taxon>
        <taxon>Cymbomonas</taxon>
    </lineage>
</organism>
<accession>A0AAE0F2Y0</accession>
<dbReference type="AlphaFoldDB" id="A0AAE0F2Y0"/>
<sequence length="572" mass="63430">MLKGDEQCSLRSERYAVHSWEKPGMGLRGSPGLVEKQRDALNEVRYRLPAQPKVDANSTAKENVNHVNSKARSGNTWFTSSISKASPALECYKLADKTTAKSRKKVETTHDPVWNPSDFSRPQSRAAPQGTPAAQLKPKDSFQFGSTMWEAEPTTAQHAFSPNARFKHKQPSKTSQAYKHDVQIGRPCDGDLDGVHQRSVTQADFCAKQLDTRPMTCPASMVGPYSTQKSKVFPFGTQFASTPQMQISMGMDENEVVFVPVATDRLGKAYGKKKSLIPSQIQVVKNEIQGWEDACVNNGWHNHVPFETEVGTQFQHAVLPSTDCTTQASKENPLPIGKDAGFDGNTTSSVVHCSQSFSGPFVGRNTHTHKKTMSKIPLNTFNEVAPKVYGHKHFSSTFKEQVRDNIKGAAGKSTYQGLHSYDATQARANKREHIKNLKSRFLQSNFTLGGDNFDFAHKRPSLVTGNGTSCVDTGKPFSATKNLMRIFLAGGKNLDSAITDLNNLDCDCYAPVRSDMICLDQRRVVELLELQHRVGEEYMSQYSSLRCRLIARLIGFRALPRLIAINQLPLSL</sequence>
<evidence type="ECO:0000313" key="3">
    <source>
        <dbReference type="Proteomes" id="UP001190700"/>
    </source>
</evidence>
<feature type="region of interest" description="Disordered" evidence="1">
    <location>
        <begin position="101"/>
        <end position="137"/>
    </location>
</feature>
<protein>
    <submittedName>
        <fullName evidence="2">Uncharacterized protein</fullName>
    </submittedName>
</protein>
<comment type="caution">
    <text evidence="2">The sequence shown here is derived from an EMBL/GenBank/DDBJ whole genome shotgun (WGS) entry which is preliminary data.</text>
</comment>
<feature type="compositionally biased region" description="Basic and acidic residues" evidence="1">
    <location>
        <begin position="101"/>
        <end position="110"/>
    </location>
</feature>